<organism evidence="5">
    <name type="scientific">Cladocopium goreaui</name>
    <dbReference type="NCBI Taxonomy" id="2562237"/>
    <lineage>
        <taxon>Eukaryota</taxon>
        <taxon>Sar</taxon>
        <taxon>Alveolata</taxon>
        <taxon>Dinophyceae</taxon>
        <taxon>Suessiales</taxon>
        <taxon>Symbiodiniaceae</taxon>
        <taxon>Cladocopium</taxon>
    </lineage>
</organism>
<evidence type="ECO:0000256" key="2">
    <source>
        <dbReference type="ARBA" id="ARBA00022801"/>
    </source>
</evidence>
<name>A0A9P1DUT1_9DINO</name>
<dbReference type="EMBL" id="CAMXCT030006566">
    <property type="protein sequence ID" value="CAL4803377.1"/>
    <property type="molecule type" value="Genomic_DNA"/>
</dbReference>
<dbReference type="Pfam" id="PF00135">
    <property type="entry name" value="COesterase"/>
    <property type="match status" value="1"/>
</dbReference>
<dbReference type="GO" id="GO:0016787">
    <property type="term" value="F:hydrolase activity"/>
    <property type="evidence" value="ECO:0007669"/>
    <property type="project" value="UniProtKB-KW"/>
</dbReference>
<dbReference type="EMBL" id="CAMXCT010006566">
    <property type="protein sequence ID" value="CAI4016065.1"/>
    <property type="molecule type" value="Genomic_DNA"/>
</dbReference>
<dbReference type="EC" id="3.1.1.-" evidence="3"/>
<protein>
    <recommendedName>
        <fullName evidence="3">Carboxylic ester hydrolase</fullName>
        <ecNumber evidence="3">3.1.1.-</ecNumber>
    </recommendedName>
</protein>
<proteinExistence type="inferred from homology"/>
<keyword evidence="2 3" id="KW-0378">Hydrolase</keyword>
<comment type="caution">
    <text evidence="5">The sequence shown here is derived from an EMBL/GenBank/DDBJ whole genome shotgun (WGS) entry which is preliminary data.</text>
</comment>
<dbReference type="Proteomes" id="UP001152797">
    <property type="component" value="Unassembled WGS sequence"/>
</dbReference>
<dbReference type="OrthoDB" id="3200163at2759"/>
<dbReference type="SUPFAM" id="SSF53474">
    <property type="entry name" value="alpha/beta-Hydrolases"/>
    <property type="match status" value="1"/>
</dbReference>
<accession>A0A9P1DUT1</accession>
<evidence type="ECO:0000256" key="3">
    <source>
        <dbReference type="RuleBase" id="RU361235"/>
    </source>
</evidence>
<evidence type="ECO:0000313" key="5">
    <source>
        <dbReference type="EMBL" id="CAI4016065.1"/>
    </source>
</evidence>
<reference evidence="5" key="1">
    <citation type="submission" date="2022-10" db="EMBL/GenBank/DDBJ databases">
        <authorList>
            <person name="Chen Y."/>
            <person name="Dougan E. K."/>
            <person name="Chan C."/>
            <person name="Rhodes N."/>
            <person name="Thang M."/>
        </authorList>
    </citation>
    <scope>NUCLEOTIDE SEQUENCE</scope>
</reference>
<feature type="domain" description="Carboxylesterase type B" evidence="4">
    <location>
        <begin position="7"/>
        <end position="489"/>
    </location>
</feature>
<dbReference type="PROSITE" id="PS00122">
    <property type="entry name" value="CARBOXYLESTERASE_B_1"/>
    <property type="match status" value="1"/>
</dbReference>
<comment type="similarity">
    <text evidence="1 3">Belongs to the type-B carboxylesterase/lipase family.</text>
</comment>
<evidence type="ECO:0000256" key="1">
    <source>
        <dbReference type="ARBA" id="ARBA00005964"/>
    </source>
</evidence>
<dbReference type="InterPro" id="IPR029058">
    <property type="entry name" value="AB_hydrolase_fold"/>
</dbReference>
<evidence type="ECO:0000313" key="6">
    <source>
        <dbReference type="EMBL" id="CAL4803377.1"/>
    </source>
</evidence>
<dbReference type="Gene3D" id="3.40.50.1820">
    <property type="entry name" value="alpha/beta hydrolase"/>
    <property type="match status" value="1"/>
</dbReference>
<keyword evidence="7" id="KW-1185">Reference proteome</keyword>
<gene>
    <name evidence="5" type="ORF">C1SCF055_LOCUS40843</name>
</gene>
<dbReference type="InterPro" id="IPR019826">
    <property type="entry name" value="Carboxylesterase_B_AS"/>
</dbReference>
<dbReference type="EMBL" id="CAMXCT020006566">
    <property type="protein sequence ID" value="CAL1169440.1"/>
    <property type="molecule type" value="Genomic_DNA"/>
</dbReference>
<dbReference type="AlphaFoldDB" id="A0A9P1DUT1"/>
<evidence type="ECO:0000313" key="7">
    <source>
        <dbReference type="Proteomes" id="UP001152797"/>
    </source>
</evidence>
<reference evidence="6 7" key="2">
    <citation type="submission" date="2024-05" db="EMBL/GenBank/DDBJ databases">
        <authorList>
            <person name="Chen Y."/>
            <person name="Shah S."/>
            <person name="Dougan E. K."/>
            <person name="Thang M."/>
            <person name="Chan C."/>
        </authorList>
    </citation>
    <scope>NUCLEOTIDE SEQUENCE [LARGE SCALE GENOMIC DNA]</scope>
</reference>
<dbReference type="PANTHER" id="PTHR11559">
    <property type="entry name" value="CARBOXYLESTERASE"/>
    <property type="match status" value="1"/>
</dbReference>
<dbReference type="InterPro" id="IPR002018">
    <property type="entry name" value="CarbesteraseB"/>
</dbReference>
<evidence type="ECO:0000259" key="4">
    <source>
        <dbReference type="Pfam" id="PF00135"/>
    </source>
</evidence>
<dbReference type="InterPro" id="IPR050309">
    <property type="entry name" value="Type-B_Carboxylest/Lipase"/>
</dbReference>
<sequence length="533" mass="59080">MDLDGDGPTVTLDQGKVRGTLRETVARFLAVPYAAAASGDQRWRPPQPLKDAEAPRRNVALHRCPQPSRPTQTFNGYVLEDDEDCLQLNIWTPVKALEGQDASVPVLFYIHGGGGKCHSAHSPRESGHQLALQQGLCCVNINYRLGILGFLAHPELASGSGNYAILDQIFALQWIQRNIASFGGDPKNVTIWGLSSGAQYVSTLLVSPAAQGLFHRAMVQSCSDLNNVRQVAGSCDVWLGKTAEDWGCELCQEITGREDRQMEAMRSVPVEQIIRHSISESANDCYEPAIDRRASIKPMSSMEALLAGNFHQVPVLLGVTENDGLGKSELEQTIFCQSEVRSRADLEELFRRDFGENAATVLSHYWPKDVESEARAVHQALSLFSNDLWYFAGTHLMAKLMSSSSPVFLYCFAGAKRSMHGSDMASWRGASKSKLSQIMSRYLGNFARYGNPNGNDLVSESSADLPQWKSMSEAPDEWMFLNSEAAMKEIDAATLRWYNFLAAEYFSKRILQKVNANDCHDVHASKRMCREKS</sequence>